<dbReference type="InterPro" id="IPR011013">
    <property type="entry name" value="Gal_mutarotase_sf_dom"/>
</dbReference>
<dbReference type="SUPFAM" id="SSF74650">
    <property type="entry name" value="Galactose mutarotase-like"/>
    <property type="match status" value="1"/>
</dbReference>
<evidence type="ECO:0000256" key="2">
    <source>
        <dbReference type="ARBA" id="ARBA00005028"/>
    </source>
</evidence>
<evidence type="ECO:0000256" key="1">
    <source>
        <dbReference type="ARBA" id="ARBA00001614"/>
    </source>
</evidence>
<evidence type="ECO:0000256" key="7">
    <source>
        <dbReference type="ARBA" id="ARBA00023277"/>
    </source>
</evidence>
<keyword evidence="14" id="KW-1185">Reference proteome</keyword>
<comment type="catalytic activity">
    <reaction evidence="1 8">
        <text>alpha-D-glucose = beta-D-glucose</text>
        <dbReference type="Rhea" id="RHEA:10264"/>
        <dbReference type="ChEBI" id="CHEBI:15903"/>
        <dbReference type="ChEBI" id="CHEBI:17925"/>
        <dbReference type="EC" id="5.1.3.3"/>
    </reaction>
</comment>
<keyword evidence="7 8" id="KW-0119">Carbohydrate metabolism</keyword>
<dbReference type="InterPro" id="IPR008183">
    <property type="entry name" value="Aldose_1/G6P_1-epimerase"/>
</dbReference>
<feature type="active site" description="Proton donor" evidence="9">
    <location>
        <position position="192"/>
    </location>
</feature>
<dbReference type="Pfam" id="PF01263">
    <property type="entry name" value="Aldose_epim"/>
    <property type="match status" value="1"/>
</dbReference>
<reference evidence="13 14" key="1">
    <citation type="submission" date="2018-02" db="EMBL/GenBank/DDBJ databases">
        <title>Genomic Encyclopedia of Archaeal and Bacterial Type Strains, Phase II (KMG-II): from individual species to whole genera.</title>
        <authorList>
            <person name="Goeker M."/>
        </authorList>
    </citation>
    <scope>NUCLEOTIDE SEQUENCE [LARGE SCALE GENOMIC DNA]</scope>
    <source>
        <strain evidence="13 14">DSM 22857</strain>
    </source>
</reference>
<dbReference type="GO" id="GO:0006006">
    <property type="term" value="P:glucose metabolic process"/>
    <property type="evidence" value="ECO:0007669"/>
    <property type="project" value="TreeGrafter"/>
</dbReference>
<dbReference type="InterPro" id="IPR015443">
    <property type="entry name" value="Aldose_1-epimerase"/>
</dbReference>
<comment type="caution">
    <text evidence="13">The sequence shown here is derived from an EMBL/GenBank/DDBJ whole genome shotgun (WGS) entry which is preliminary data.</text>
</comment>
<dbReference type="GO" id="GO:0005737">
    <property type="term" value="C:cytoplasm"/>
    <property type="evidence" value="ECO:0007669"/>
    <property type="project" value="TreeGrafter"/>
</dbReference>
<dbReference type="PANTHER" id="PTHR10091:SF0">
    <property type="entry name" value="GALACTOSE MUTAROTASE"/>
    <property type="match status" value="1"/>
</dbReference>
<comment type="pathway">
    <text evidence="2 8">Carbohydrate metabolism; hexose metabolism.</text>
</comment>
<evidence type="ECO:0000256" key="12">
    <source>
        <dbReference type="SAM" id="MobiDB-lite"/>
    </source>
</evidence>
<sequence length="367" mass="38468">MGARAGSPQHEPDWGRTADGAPVGRWVLSVPGPRGDVRVALADHGARLQSVVLPGRDGREAEVLLGFDGLDPYAGKGRSFGATIGRFANRIAGGRFELDGETHEIPPTDRGNAIHGGPHPFSEKVWAAEALEGAGGPGVRFVLVSPDGDNGFPGTLRVQVDYVLLPTDDGATIRMTYEAAADAPTVVNLTNHAYWNLAGDGSGTVDGHVVTVAAERFLPVDETGLPTGELRGVAGTPFDFRTPRAVGERVDAANEQLLRGKGYDHCFVLSEHPGGTRPVDLAVTVEDPGSGRVLQVATDQPGVQVFSGGSLSGTLVGRAGTAYGPRAGLAVETQAFPDSPNRPEFPSTVLRPGEVFRSTTEFRLSAR</sequence>
<evidence type="ECO:0000256" key="11">
    <source>
        <dbReference type="PIRSR" id="PIRSR005096-3"/>
    </source>
</evidence>
<dbReference type="InterPro" id="IPR047215">
    <property type="entry name" value="Galactose_mutarotase-like"/>
</dbReference>
<dbReference type="EMBL" id="PTJD01000011">
    <property type="protein sequence ID" value="PPK93147.1"/>
    <property type="molecule type" value="Genomic_DNA"/>
</dbReference>
<gene>
    <name evidence="13" type="ORF">CLV92_11164</name>
</gene>
<keyword evidence="6 8" id="KW-0413">Isomerase</keyword>
<feature type="binding site" evidence="11">
    <location>
        <begin position="192"/>
        <end position="194"/>
    </location>
    <ligand>
        <name>beta-D-galactose</name>
        <dbReference type="ChEBI" id="CHEBI:27667"/>
    </ligand>
</feature>
<dbReference type="PIRSF" id="PIRSF005096">
    <property type="entry name" value="GALM"/>
    <property type="match status" value="1"/>
</dbReference>
<dbReference type="PROSITE" id="PS00545">
    <property type="entry name" value="ALDOSE_1_EPIMERASE"/>
    <property type="match status" value="1"/>
</dbReference>
<dbReference type="CDD" id="cd09019">
    <property type="entry name" value="galactose_mutarotase_like"/>
    <property type="match status" value="1"/>
</dbReference>
<evidence type="ECO:0000256" key="9">
    <source>
        <dbReference type="PIRSR" id="PIRSR005096-1"/>
    </source>
</evidence>
<dbReference type="NCBIfam" id="NF008277">
    <property type="entry name" value="PRK11055.1"/>
    <property type="match status" value="1"/>
</dbReference>
<dbReference type="EC" id="5.1.3.3" evidence="4 8"/>
<dbReference type="RefSeq" id="WP_104434009.1">
    <property type="nucleotide sequence ID" value="NZ_PTJD01000011.1"/>
</dbReference>
<dbReference type="PANTHER" id="PTHR10091">
    <property type="entry name" value="ALDOSE-1-EPIMERASE"/>
    <property type="match status" value="1"/>
</dbReference>
<evidence type="ECO:0000313" key="14">
    <source>
        <dbReference type="Proteomes" id="UP000239485"/>
    </source>
</evidence>
<dbReference type="InterPro" id="IPR014718">
    <property type="entry name" value="GH-type_carb-bd"/>
</dbReference>
<dbReference type="GO" id="GO:0033499">
    <property type="term" value="P:galactose catabolic process via UDP-galactose, Leloir pathway"/>
    <property type="evidence" value="ECO:0007669"/>
    <property type="project" value="TreeGrafter"/>
</dbReference>
<feature type="binding site" evidence="11">
    <location>
        <begin position="89"/>
        <end position="90"/>
    </location>
    <ligand>
        <name>beta-D-galactose</name>
        <dbReference type="ChEBI" id="CHEBI:27667"/>
    </ligand>
</feature>
<evidence type="ECO:0000313" key="13">
    <source>
        <dbReference type="EMBL" id="PPK93147.1"/>
    </source>
</evidence>
<dbReference type="UniPathway" id="UPA00242"/>
<comment type="similarity">
    <text evidence="3 8">Belongs to the aldose epimerase family.</text>
</comment>
<dbReference type="GO" id="GO:0004034">
    <property type="term" value="F:aldose 1-epimerase activity"/>
    <property type="evidence" value="ECO:0007669"/>
    <property type="project" value="UniProtKB-EC"/>
</dbReference>
<proteinExistence type="inferred from homology"/>
<dbReference type="Gene3D" id="2.70.98.10">
    <property type="match status" value="1"/>
</dbReference>
<evidence type="ECO:0000256" key="4">
    <source>
        <dbReference type="ARBA" id="ARBA00013185"/>
    </source>
</evidence>
<dbReference type="GO" id="GO:0030246">
    <property type="term" value="F:carbohydrate binding"/>
    <property type="evidence" value="ECO:0007669"/>
    <property type="project" value="InterPro"/>
</dbReference>
<evidence type="ECO:0000256" key="8">
    <source>
        <dbReference type="PIRNR" id="PIRNR005096"/>
    </source>
</evidence>
<organism evidence="13 14">
    <name type="scientific">Kineococcus xinjiangensis</name>
    <dbReference type="NCBI Taxonomy" id="512762"/>
    <lineage>
        <taxon>Bacteria</taxon>
        <taxon>Bacillati</taxon>
        <taxon>Actinomycetota</taxon>
        <taxon>Actinomycetes</taxon>
        <taxon>Kineosporiales</taxon>
        <taxon>Kineosporiaceae</taxon>
        <taxon>Kineococcus</taxon>
    </lineage>
</organism>
<evidence type="ECO:0000256" key="6">
    <source>
        <dbReference type="ARBA" id="ARBA00023235"/>
    </source>
</evidence>
<feature type="binding site" evidence="10">
    <location>
        <position position="264"/>
    </location>
    <ligand>
        <name>beta-D-galactose</name>
        <dbReference type="ChEBI" id="CHEBI:27667"/>
    </ligand>
</feature>
<protein>
    <recommendedName>
        <fullName evidence="5 8">Aldose 1-epimerase</fullName>
        <ecNumber evidence="4 8">5.1.3.3</ecNumber>
    </recommendedName>
</protein>
<evidence type="ECO:0000256" key="3">
    <source>
        <dbReference type="ARBA" id="ARBA00006206"/>
    </source>
</evidence>
<accession>A0A2S6IG29</accession>
<dbReference type="InterPro" id="IPR018052">
    <property type="entry name" value="Ald1_epimerase_CS"/>
</dbReference>
<dbReference type="Proteomes" id="UP000239485">
    <property type="component" value="Unassembled WGS sequence"/>
</dbReference>
<dbReference type="OrthoDB" id="9779408at2"/>
<evidence type="ECO:0000256" key="10">
    <source>
        <dbReference type="PIRSR" id="PIRSR005096-2"/>
    </source>
</evidence>
<feature type="region of interest" description="Disordered" evidence="12">
    <location>
        <begin position="1"/>
        <end position="23"/>
    </location>
</feature>
<dbReference type="AlphaFoldDB" id="A0A2S6IG29"/>
<name>A0A2S6IG29_9ACTN</name>
<feature type="active site" description="Proton acceptor" evidence="9">
    <location>
        <position position="332"/>
    </location>
</feature>
<evidence type="ECO:0000256" key="5">
    <source>
        <dbReference type="ARBA" id="ARBA00014165"/>
    </source>
</evidence>